<comment type="caution">
    <text evidence="1">The sequence shown here is derived from an EMBL/GenBank/DDBJ whole genome shotgun (WGS) entry which is preliminary data.</text>
</comment>
<feature type="non-terminal residue" evidence="1">
    <location>
        <position position="1"/>
    </location>
</feature>
<accession>A0ABV0PJP4</accession>
<evidence type="ECO:0000313" key="2">
    <source>
        <dbReference type="Proteomes" id="UP001476798"/>
    </source>
</evidence>
<organism evidence="1 2">
    <name type="scientific">Goodea atripinnis</name>
    <dbReference type="NCBI Taxonomy" id="208336"/>
    <lineage>
        <taxon>Eukaryota</taxon>
        <taxon>Metazoa</taxon>
        <taxon>Chordata</taxon>
        <taxon>Craniata</taxon>
        <taxon>Vertebrata</taxon>
        <taxon>Euteleostomi</taxon>
        <taxon>Actinopterygii</taxon>
        <taxon>Neopterygii</taxon>
        <taxon>Teleostei</taxon>
        <taxon>Neoteleostei</taxon>
        <taxon>Acanthomorphata</taxon>
        <taxon>Ovalentaria</taxon>
        <taxon>Atherinomorphae</taxon>
        <taxon>Cyprinodontiformes</taxon>
        <taxon>Goodeidae</taxon>
        <taxon>Goodea</taxon>
    </lineage>
</organism>
<gene>
    <name evidence="1" type="ORF">GOODEAATRI_000571</name>
</gene>
<sequence length="160" mass="17808">RPGLVSGADGDEASFFRPDSSGWKHKALAAQWRLSICLVGQRDPSRKLALLLTLSVGSKWLCSGIELRVRLLCSVIYRRDSFMESSPCSAALAKQSDTRATCFCNFLAAWMCAAVSPRLKLGLGIRDTDEQYSRRNINIQLEVDKRLEKECNECCNFPSG</sequence>
<proteinExistence type="predicted"/>
<name>A0ABV0PJP4_9TELE</name>
<evidence type="ECO:0000313" key="1">
    <source>
        <dbReference type="EMBL" id="MEQ2183686.1"/>
    </source>
</evidence>
<reference evidence="1 2" key="1">
    <citation type="submission" date="2021-06" db="EMBL/GenBank/DDBJ databases">
        <authorList>
            <person name="Palmer J.M."/>
        </authorList>
    </citation>
    <scope>NUCLEOTIDE SEQUENCE [LARGE SCALE GENOMIC DNA]</scope>
    <source>
        <strain evidence="1 2">GA_2019</strain>
        <tissue evidence="1">Muscle</tissue>
    </source>
</reference>
<keyword evidence="2" id="KW-1185">Reference proteome</keyword>
<dbReference type="EMBL" id="JAHRIO010079980">
    <property type="protein sequence ID" value="MEQ2183686.1"/>
    <property type="molecule type" value="Genomic_DNA"/>
</dbReference>
<protein>
    <submittedName>
        <fullName evidence="1">Uncharacterized protein</fullName>
    </submittedName>
</protein>
<dbReference type="Proteomes" id="UP001476798">
    <property type="component" value="Unassembled WGS sequence"/>
</dbReference>